<feature type="domain" description="Agenet" evidence="2">
    <location>
        <begin position="1974"/>
        <end position="2032"/>
    </location>
</feature>
<feature type="region of interest" description="Disordered" evidence="1">
    <location>
        <begin position="1078"/>
        <end position="1156"/>
    </location>
</feature>
<feature type="compositionally biased region" description="Polar residues" evidence="1">
    <location>
        <begin position="186"/>
        <end position="203"/>
    </location>
</feature>
<feature type="compositionally biased region" description="Polar residues" evidence="1">
    <location>
        <begin position="367"/>
        <end position="383"/>
    </location>
</feature>
<feature type="compositionally biased region" description="Basic and acidic residues" evidence="1">
    <location>
        <begin position="1005"/>
        <end position="1019"/>
    </location>
</feature>
<dbReference type="Proteomes" id="UP000188354">
    <property type="component" value="Chromosome LG17"/>
</dbReference>
<feature type="compositionally biased region" description="Polar residues" evidence="1">
    <location>
        <begin position="965"/>
        <end position="974"/>
    </location>
</feature>
<dbReference type="STRING" id="3871.A0A4P1QSS5"/>
<feature type="compositionally biased region" description="Polar residues" evidence="1">
    <location>
        <begin position="2253"/>
        <end position="2263"/>
    </location>
</feature>
<feature type="region of interest" description="Disordered" evidence="1">
    <location>
        <begin position="2202"/>
        <end position="2356"/>
    </location>
</feature>
<organism evidence="3 4">
    <name type="scientific">Lupinus angustifolius</name>
    <name type="common">Narrow-leaved blue lupine</name>
    <dbReference type="NCBI Taxonomy" id="3871"/>
    <lineage>
        <taxon>Eukaryota</taxon>
        <taxon>Viridiplantae</taxon>
        <taxon>Streptophyta</taxon>
        <taxon>Embryophyta</taxon>
        <taxon>Tracheophyta</taxon>
        <taxon>Spermatophyta</taxon>
        <taxon>Magnoliopsida</taxon>
        <taxon>eudicotyledons</taxon>
        <taxon>Gunneridae</taxon>
        <taxon>Pentapetalae</taxon>
        <taxon>rosids</taxon>
        <taxon>fabids</taxon>
        <taxon>Fabales</taxon>
        <taxon>Fabaceae</taxon>
        <taxon>Papilionoideae</taxon>
        <taxon>50 kb inversion clade</taxon>
        <taxon>genistoids sensu lato</taxon>
        <taxon>core genistoids</taxon>
        <taxon>Genisteae</taxon>
        <taxon>Lupinus</taxon>
    </lineage>
</organism>
<feature type="region of interest" description="Disordered" evidence="1">
    <location>
        <begin position="2104"/>
        <end position="2128"/>
    </location>
</feature>
<feature type="compositionally biased region" description="Polar residues" evidence="1">
    <location>
        <begin position="900"/>
        <end position="947"/>
    </location>
</feature>
<evidence type="ECO:0000259" key="2">
    <source>
        <dbReference type="SMART" id="SM00743"/>
    </source>
</evidence>
<feature type="compositionally biased region" description="Low complexity" evidence="1">
    <location>
        <begin position="873"/>
        <end position="884"/>
    </location>
</feature>
<keyword evidence="4" id="KW-1185">Reference proteome</keyword>
<protein>
    <recommendedName>
        <fullName evidence="2">Agenet domain-containing protein</fullName>
    </recommendedName>
</protein>
<feature type="domain" description="Agenet" evidence="2">
    <location>
        <begin position="1883"/>
        <end position="1947"/>
    </location>
</feature>
<feature type="region of interest" description="Disordered" evidence="1">
    <location>
        <begin position="986"/>
        <end position="1035"/>
    </location>
</feature>
<feature type="compositionally biased region" description="Polar residues" evidence="1">
    <location>
        <begin position="1020"/>
        <end position="1033"/>
    </location>
</feature>
<dbReference type="EMBL" id="CM007377">
    <property type="protein sequence ID" value="OIV94072.1"/>
    <property type="molecule type" value="Genomic_DNA"/>
</dbReference>
<dbReference type="InterPro" id="IPR014002">
    <property type="entry name" value="Agenet_dom_plant"/>
</dbReference>
<feature type="compositionally biased region" description="Polar residues" evidence="1">
    <location>
        <begin position="2311"/>
        <end position="2327"/>
    </location>
</feature>
<name>A0A4P1QSS5_LUPAN</name>
<dbReference type="PANTHER" id="PTHR48429:SF1">
    <property type="entry name" value="AGENET DOMAIN-CONTAINING PROTEIN"/>
    <property type="match status" value="1"/>
</dbReference>
<dbReference type="InterPro" id="IPR055274">
    <property type="entry name" value="SWO1"/>
</dbReference>
<dbReference type="SMART" id="SM00743">
    <property type="entry name" value="Agenet"/>
    <property type="match status" value="2"/>
</dbReference>
<feature type="region of interest" description="Disordered" evidence="1">
    <location>
        <begin position="324"/>
        <end position="352"/>
    </location>
</feature>
<evidence type="ECO:0000256" key="1">
    <source>
        <dbReference type="SAM" id="MobiDB-lite"/>
    </source>
</evidence>
<dbReference type="Pfam" id="PF05641">
    <property type="entry name" value="Agenet"/>
    <property type="match status" value="1"/>
</dbReference>
<accession>A0A4P1QSS5</accession>
<gene>
    <name evidence="3" type="ORF">TanjilG_05452</name>
</gene>
<feature type="region of interest" description="Disordered" evidence="1">
    <location>
        <begin position="831"/>
        <end position="974"/>
    </location>
</feature>
<proteinExistence type="predicted"/>
<feature type="compositionally biased region" description="Basic and acidic residues" evidence="1">
    <location>
        <begin position="950"/>
        <end position="964"/>
    </location>
</feature>
<dbReference type="InterPro" id="IPR008395">
    <property type="entry name" value="Agenet-like_dom"/>
</dbReference>
<feature type="compositionally biased region" description="Low complexity" evidence="1">
    <location>
        <begin position="2235"/>
        <end position="2245"/>
    </location>
</feature>
<evidence type="ECO:0000313" key="4">
    <source>
        <dbReference type="Proteomes" id="UP000188354"/>
    </source>
</evidence>
<feature type="compositionally biased region" description="Basic and acidic residues" evidence="1">
    <location>
        <begin position="2047"/>
        <end position="2057"/>
    </location>
</feature>
<feature type="region of interest" description="Disordered" evidence="1">
    <location>
        <begin position="2040"/>
        <end position="2071"/>
    </location>
</feature>
<evidence type="ECO:0000313" key="3">
    <source>
        <dbReference type="EMBL" id="OIV94072.1"/>
    </source>
</evidence>
<feature type="compositionally biased region" description="Polar residues" evidence="1">
    <location>
        <begin position="986"/>
        <end position="1002"/>
    </location>
</feature>
<dbReference type="PANTHER" id="PTHR48429">
    <property type="entry name" value="AGENET DOMAIN-CONTAINING PROTEIN"/>
    <property type="match status" value="1"/>
</dbReference>
<dbReference type="Gramene" id="OIV94072">
    <property type="protein sequence ID" value="OIV94072"/>
    <property type="gene ID" value="TanjilG_05452"/>
</dbReference>
<feature type="compositionally biased region" description="Basic and acidic residues" evidence="1">
    <location>
        <begin position="858"/>
        <end position="869"/>
    </location>
</feature>
<feature type="compositionally biased region" description="Basic and acidic residues" evidence="1">
    <location>
        <begin position="1127"/>
        <end position="1139"/>
    </location>
</feature>
<feature type="region of interest" description="Disordered" evidence="1">
    <location>
        <begin position="367"/>
        <end position="406"/>
    </location>
</feature>
<feature type="compositionally biased region" description="Polar residues" evidence="1">
    <location>
        <begin position="1293"/>
        <end position="1306"/>
    </location>
</feature>
<reference evidence="3 4" key="1">
    <citation type="journal article" date="2017" name="Plant Biotechnol. J.">
        <title>A comprehensive draft genome sequence for lupin (Lupinus angustifolius), an emerging health food: insights into plant-microbe interactions and legume evolution.</title>
        <authorList>
            <person name="Hane J.K."/>
            <person name="Ming Y."/>
            <person name="Kamphuis L.G."/>
            <person name="Nelson M.N."/>
            <person name="Garg G."/>
            <person name="Atkins C.A."/>
            <person name="Bayer P.E."/>
            <person name="Bravo A."/>
            <person name="Bringans S."/>
            <person name="Cannon S."/>
            <person name="Edwards D."/>
            <person name="Foley R."/>
            <person name="Gao L.L."/>
            <person name="Harrison M.J."/>
            <person name="Huang W."/>
            <person name="Hurgobin B."/>
            <person name="Li S."/>
            <person name="Liu C.W."/>
            <person name="McGrath A."/>
            <person name="Morahan G."/>
            <person name="Murray J."/>
            <person name="Weller J."/>
            <person name="Jian J."/>
            <person name="Singh K.B."/>
        </authorList>
    </citation>
    <scope>NUCLEOTIDE SEQUENCE [LARGE SCALE GENOMIC DNA]</scope>
    <source>
        <strain evidence="4">cv. Tanjil</strain>
        <tissue evidence="3">Whole plant</tissue>
    </source>
</reference>
<feature type="region of interest" description="Disordered" evidence="1">
    <location>
        <begin position="186"/>
        <end position="225"/>
    </location>
</feature>
<feature type="region of interest" description="Disordered" evidence="1">
    <location>
        <begin position="1281"/>
        <end position="1325"/>
    </location>
</feature>
<feature type="compositionally biased region" description="Polar residues" evidence="1">
    <location>
        <begin position="2212"/>
        <end position="2223"/>
    </location>
</feature>
<sequence length="2356" mass="252082">MDYDDNDFQNQNLHLAGEGSTKFPPLLRPYALPKFDFDESLQGHLRFDSLVETEVFLGIDSNEDNQWIDAYSRGSSAIEFSSTAAESCSISRHNNVWSEATSSESVEMLLKSVGQEEFIPRQAVMLESDACDELACLTKQMEPNQKSDDKNEFKDIAVDSQPPGCVDEKLSGSKDDVEMEQSLAGLTQGNERSIVGSSSNLQPQDVHRNTDLRVPGDGLFTDGKNCDTNKRQFETLADSSLDKETQNGSSCHLHPQNIDLPVPGGSLFTDGKSNDTSKRQVDTLADGFLDKETQDGSSTHLRPQYIHRNIDLPLPGDSHCTDVKNNDTNNSEVETLADGSLDKETQDVSSTSGVKTNITAAFPENVSSTSDVSNIQNGQNQVVGRSDEGDSSSQIETDKQDVGSSVINNESDVDTQTLDGNAVGCGAHHTFNPLCSVPVNEALESEKVPEGLETGMSSFVDSFRMVSDGISDLQKDETCCEDTCIRDLPQGNASEGAVMEGQSALRICDSLKVTAINDDSSSKGLEVKVHNSCHGTSPSFQLNVDTIEKKYGESSVCNENMLLNIGQHMDTEILLSKSEASKFSVVDNNIAIVGGSNSDKEGGDFSSFSVVASTKPCILGEAAQLCENNEPDRQSDHGQICKDVSINNQESKKAPLDSSEMHCDVYQSHLVKGSGSSSLRAGSLENELTTSTASVVDVMPVNSSASNLTSETISSTSCKIDVPPIRVVSTHEVIDHKEVQRTVLVEPVCFDVKEKSEAKIAEVAGLLSLVLSPKHEISPCPATGTETHNLSDTSGQPLCETISNHLQNPGTTATEKIEPEGTQNYNVNQESTKEVGVAPDQCKSIEKPSDEDTVPFINDDKEKIEENHHKSPSKFSGPVSSSHVPDSHVELHETGGSPAYLTNSTCTPSITFGSTPETEKNGNQVKASCSLNSPVSDINTDATNTPTAAHDPKGNDASKDERSLTSEVSQRANADLTTKVKASCSLNSPVSDLHTDATNTLTPAHDPKGNDASKDERSLTSEVSPVSNSSQKVNADLTIEGKDVGERLPLPLTAANKAPMVLDESPLASGLGTAKTKIAGNISHGSPPISDGEVTHSVSKGTPERKTRRVSNKTPGKESSRKRRQAKEKPLARQSEKEGGSTSVSLSPPPGFQRMHSNEVQQYGHGDSNSTKPFAVLNSSTSGLLDLNTSASLPVLFQQPFMDIQQIQLRAQIFVYGALIRDVRVLKNKCFLIHSPPDPDTVTPTCQGIVPDEVHMIAAFGGQDGGRSMWESVWCSFIERQHGQKSHPGNPETPLQSRSGPRTTDLTVKGKAMSSPLGRASNKATPPIVNPSISLSSPVWSLLTPSHDSLQSSALARGSVVDYAQTLASLHPYQTPPRSFLGHTTSWISQAPPRVPWIASPYPAPDNSSHLSASPVTETIKLSSVKGSSLPPSSAIKNVPPGLPASSACLQSISVATTPLLDTGNVMVSHAQHSSDPKPKKRKKVMISEDLGQKALQSHTPLQATPDFSSHISTAVAIATPVGNVPVTTVEKPVVSVSPMSLVGHSKSDWNVENRILSDETLKKVKEARINAEEASALSAAAVNHSLEIWKQLDNQRNSGLVSDIETKLASAAVAVAAAAAVAKAAAAAANVASNAALQAKLMVDEALVLSDYENSRQFSSPQQGMSDIGKATPASILKGSNGTSSSSSIIVAAKEAARRRVDSASAARIQAENLDAIVKAAELAAEAVSQAGKIVTMGDPVPLSDLVEAGPEGCWNAAQESSQQAGILEGMTRGLVNIDNVGDRPESSRTCNIDVSSDETRKQIVASVKSPLHMVQDERSQDPMRSIDGISTSININRKSSRGSKRCKVSDLVNPIDVLPESGTEIQASLAVDNRSDNMEENNMKEGSLVEVFKDGGELKAAWFTGNILSLKDDKAYVGYSVLLADEGAGPLKEWVSLKSEGDKPPKIRIARPLTGLHNEGTRKRRRTIMVDYTWSVGDNVDAWIQESWQEGVITDKNKKDETTLTVHFPSSGETSVVRTWHLRPSLIWKDGKWIEPSRIGAKSSSTHEGDTPNEKRPKRGSPALEVKGKDKISKGIDAVEPVNAGVSSLLNLAENEKVFNIGSKNENKPNAQRMARSGPQKEGSRVISGIPKLGKKRKYMDVSKHYVADGTGKINDGNDSVKLANFMLPRGSGSRKTDAKEKVGADTKLKTFKSGKPLTAFGRVIPPKENSLSKSRSNDMISRTGIKDSPKIASVSSSHSGTSGAVGGSILYSSHATSADSHPTKKTPASRASKGKLAPAGRTLGKVEAERALVKSTSDVVEPRRSNRRIQPTSRLLEGLQSSLIISKIPSGPHHDKGHNTHNRNASRGENLYL</sequence>